<evidence type="ECO:0000256" key="11">
    <source>
        <dbReference type="ARBA" id="ARBA00023306"/>
    </source>
</evidence>
<dbReference type="GO" id="GO:0005694">
    <property type="term" value="C:chromosome"/>
    <property type="evidence" value="ECO:0007669"/>
    <property type="project" value="UniProtKB-SubCell"/>
</dbReference>
<keyword evidence="8" id="KW-0862">Zinc</keyword>
<dbReference type="PROSITE" id="PS50089">
    <property type="entry name" value="ZF_RING_2"/>
    <property type="match status" value="1"/>
</dbReference>
<evidence type="ECO:0000256" key="10">
    <source>
        <dbReference type="ARBA" id="ARBA00023242"/>
    </source>
</evidence>
<dbReference type="Gene3D" id="3.30.40.10">
    <property type="entry name" value="Zinc/RING finger domain, C3HC4 (zinc finger)"/>
    <property type="match status" value="2"/>
</dbReference>
<keyword evidence="11" id="KW-0131">Cell cycle</keyword>
<dbReference type="Pfam" id="PF00097">
    <property type="entry name" value="zf-C3HC4"/>
    <property type="match status" value="1"/>
</dbReference>
<dbReference type="InterPro" id="IPR018957">
    <property type="entry name" value="Znf_C3HC4_RING-type"/>
</dbReference>
<dbReference type="SMART" id="SM00184">
    <property type="entry name" value="RING"/>
    <property type="match status" value="1"/>
</dbReference>
<evidence type="ECO:0000256" key="1">
    <source>
        <dbReference type="ARBA" id="ARBA00004123"/>
    </source>
</evidence>
<sequence>MEDSSNGQTMRTTPWFTHLLNLGSALKCPKCMELLNGPVLLPCDHLCCKSCIYGQTKYGSKCPACNKQYADRETRSAPYMENVIAVYKSLCSIPLADLFHPPASGENSISGQTLCFADGCNTNTSIGHKGDLCGIEEDRSTQSQPPDQPRYGNLVEISVKTINTNQLKSDLSIRTCSFNKMNKDSKKRKKSNLSESCEYKCGFCHSSKVTDETGPILHIANQELVYDDLASFSKVISVHKVCIDWTPMVYFENEKIKNLEIELARAGKLRCSCCGEKGAALGCYVKACRKTYHVPCALKISNCRWDYENFLMLCPSHKSNKFPRKMLPHEKCARIEAGPLATQLNSKQSDFWLASPHGAKTWVFCGSALSSMDLCYLVKFARRCGATVARFWRPDITHVITATDANGACMRTMKVLMAILYGRWIISMDWIKSCAEANRPVDEKHYEVTLDNHGARNGPKTGRQLAVDNGSKLFGRHIFYFSGKFDSTLLNYLKTLVLSAGGTIIENEDLVSQSCDAKGTFRTLIVYNADDINQCTSGEKDSHVLEIPEAAEDLARKIGSRVVQHAWILESVAACKLQPVSCY</sequence>
<dbReference type="FunFam" id="3.40.50.10190:FF:000006">
    <property type="entry name" value="Breast cancer type 1 susceptibility protein homolog"/>
    <property type="match status" value="1"/>
</dbReference>
<evidence type="ECO:0000256" key="2">
    <source>
        <dbReference type="ARBA" id="ARBA00004286"/>
    </source>
</evidence>
<dbReference type="Pfam" id="PF13771">
    <property type="entry name" value="zf-HC5HC2H"/>
    <property type="match status" value="1"/>
</dbReference>
<dbReference type="CDD" id="cd17734">
    <property type="entry name" value="BRCT_Bard1_rpt1"/>
    <property type="match status" value="1"/>
</dbReference>
<dbReference type="SMART" id="SM00292">
    <property type="entry name" value="BRCT"/>
    <property type="match status" value="2"/>
</dbReference>
<organism evidence="17 18">
    <name type="scientific">Heracleum sosnowskyi</name>
    <dbReference type="NCBI Taxonomy" id="360622"/>
    <lineage>
        <taxon>Eukaryota</taxon>
        <taxon>Viridiplantae</taxon>
        <taxon>Streptophyta</taxon>
        <taxon>Embryophyta</taxon>
        <taxon>Tracheophyta</taxon>
        <taxon>Spermatophyta</taxon>
        <taxon>Magnoliopsida</taxon>
        <taxon>eudicotyledons</taxon>
        <taxon>Gunneridae</taxon>
        <taxon>Pentapetalae</taxon>
        <taxon>asterids</taxon>
        <taxon>campanulids</taxon>
        <taxon>Apiales</taxon>
        <taxon>Apiaceae</taxon>
        <taxon>Apioideae</taxon>
        <taxon>apioid superclade</taxon>
        <taxon>Tordylieae</taxon>
        <taxon>Tordyliinae</taxon>
        <taxon>Heracleum</taxon>
    </lineage>
</organism>
<dbReference type="PROSITE" id="PS50172">
    <property type="entry name" value="BRCT"/>
    <property type="match status" value="2"/>
</dbReference>
<dbReference type="Pfam" id="PF00533">
    <property type="entry name" value="BRCT"/>
    <property type="match status" value="1"/>
</dbReference>
<evidence type="ECO:0000259" key="14">
    <source>
        <dbReference type="PROSITE" id="PS50089"/>
    </source>
</evidence>
<dbReference type="Gene3D" id="3.40.50.10190">
    <property type="entry name" value="BRCT domain"/>
    <property type="match status" value="2"/>
</dbReference>
<evidence type="ECO:0000256" key="12">
    <source>
        <dbReference type="ARBA" id="ARBA00031556"/>
    </source>
</evidence>
<feature type="domain" description="BRCT" evidence="15">
    <location>
        <begin position="377"/>
        <end position="448"/>
    </location>
</feature>
<keyword evidence="7 13" id="KW-0863">Zinc-finger</keyword>
<keyword evidence="3" id="KW-0158">Chromosome</keyword>
<protein>
    <recommendedName>
        <fullName evidence="12">RING-type E3 ubiquitin transferase BRCA1</fullName>
    </recommendedName>
</protein>
<dbReference type="PANTHER" id="PTHR13763:SF9">
    <property type="entry name" value="BRCA1-ASSOCIATED RING DOMAIN PROTEIN 1"/>
    <property type="match status" value="1"/>
</dbReference>
<dbReference type="SUPFAM" id="SSF57850">
    <property type="entry name" value="RING/U-box"/>
    <property type="match status" value="1"/>
</dbReference>
<dbReference type="InterPro" id="IPR036420">
    <property type="entry name" value="BRCT_dom_sf"/>
</dbReference>
<evidence type="ECO:0000256" key="7">
    <source>
        <dbReference type="ARBA" id="ARBA00022771"/>
    </source>
</evidence>
<dbReference type="EMBL" id="JAUIZM010000002">
    <property type="protein sequence ID" value="KAK1397918.1"/>
    <property type="molecule type" value="Genomic_DNA"/>
</dbReference>
<dbReference type="InterPro" id="IPR031099">
    <property type="entry name" value="BRCA1-associated"/>
</dbReference>
<evidence type="ECO:0000256" key="8">
    <source>
        <dbReference type="ARBA" id="ARBA00022833"/>
    </source>
</evidence>
<dbReference type="GO" id="GO:0005634">
    <property type="term" value="C:nucleus"/>
    <property type="evidence" value="ECO:0007669"/>
    <property type="project" value="UniProtKB-SubCell"/>
</dbReference>
<comment type="caution">
    <text evidence="17">The sequence shown here is derived from an EMBL/GenBank/DDBJ whole genome shotgun (WGS) entry which is preliminary data.</text>
</comment>
<dbReference type="InterPro" id="IPR034732">
    <property type="entry name" value="EPHD"/>
</dbReference>
<keyword evidence="18" id="KW-1185">Reference proteome</keyword>
<evidence type="ECO:0000313" key="18">
    <source>
        <dbReference type="Proteomes" id="UP001237642"/>
    </source>
</evidence>
<dbReference type="GO" id="GO:0045944">
    <property type="term" value="P:positive regulation of transcription by RNA polymerase II"/>
    <property type="evidence" value="ECO:0007669"/>
    <property type="project" value="TreeGrafter"/>
</dbReference>
<evidence type="ECO:0000256" key="13">
    <source>
        <dbReference type="PROSITE-ProRule" id="PRU00175"/>
    </source>
</evidence>
<dbReference type="GO" id="GO:0004842">
    <property type="term" value="F:ubiquitin-protein transferase activity"/>
    <property type="evidence" value="ECO:0007669"/>
    <property type="project" value="TreeGrafter"/>
</dbReference>
<feature type="domain" description="BRCT" evidence="15">
    <location>
        <begin position="469"/>
        <end position="583"/>
    </location>
</feature>
<dbReference type="InterPro" id="IPR013083">
    <property type="entry name" value="Znf_RING/FYVE/PHD"/>
</dbReference>
<dbReference type="PROSITE" id="PS51805">
    <property type="entry name" value="EPHD"/>
    <property type="match status" value="1"/>
</dbReference>
<accession>A0AAD8J7G0</accession>
<evidence type="ECO:0000256" key="4">
    <source>
        <dbReference type="ARBA" id="ARBA00022723"/>
    </source>
</evidence>
<dbReference type="AlphaFoldDB" id="A0AAD8J7G0"/>
<reference evidence="17" key="2">
    <citation type="submission" date="2023-05" db="EMBL/GenBank/DDBJ databases">
        <authorList>
            <person name="Schelkunov M.I."/>
        </authorList>
    </citation>
    <scope>NUCLEOTIDE SEQUENCE</scope>
    <source>
        <strain evidence="17">Hsosn_3</strain>
        <tissue evidence="17">Leaf</tissue>
    </source>
</reference>
<dbReference type="Pfam" id="PF16589">
    <property type="entry name" value="BRCT_2"/>
    <property type="match status" value="1"/>
</dbReference>
<evidence type="ECO:0000256" key="9">
    <source>
        <dbReference type="ARBA" id="ARBA00023204"/>
    </source>
</evidence>
<keyword evidence="4" id="KW-0479">Metal-binding</keyword>
<dbReference type="Proteomes" id="UP001237642">
    <property type="component" value="Unassembled WGS sequence"/>
</dbReference>
<dbReference type="InterPro" id="IPR001841">
    <property type="entry name" value="Znf_RING"/>
</dbReference>
<evidence type="ECO:0000313" key="17">
    <source>
        <dbReference type="EMBL" id="KAK1397918.1"/>
    </source>
</evidence>
<keyword evidence="6" id="KW-0227">DNA damage</keyword>
<feature type="domain" description="RING-type" evidence="14">
    <location>
        <begin position="28"/>
        <end position="66"/>
    </location>
</feature>
<proteinExistence type="predicted"/>
<evidence type="ECO:0000259" key="15">
    <source>
        <dbReference type="PROSITE" id="PS50172"/>
    </source>
</evidence>
<reference evidence="17" key="1">
    <citation type="submission" date="2023-02" db="EMBL/GenBank/DDBJ databases">
        <title>Genome of toxic invasive species Heracleum sosnowskyi carries increased number of genes despite the absence of recent whole-genome duplications.</title>
        <authorList>
            <person name="Schelkunov M."/>
            <person name="Shtratnikova V."/>
            <person name="Makarenko M."/>
            <person name="Klepikova A."/>
            <person name="Omelchenko D."/>
            <person name="Novikova G."/>
            <person name="Obukhova E."/>
            <person name="Bogdanov V."/>
            <person name="Penin A."/>
            <person name="Logacheva M."/>
        </authorList>
    </citation>
    <scope>NUCLEOTIDE SEQUENCE</scope>
    <source>
        <strain evidence="17">Hsosn_3</strain>
        <tissue evidence="17">Leaf</tissue>
    </source>
</reference>
<gene>
    <name evidence="17" type="ORF">POM88_007781</name>
</gene>
<evidence type="ECO:0000256" key="5">
    <source>
        <dbReference type="ARBA" id="ARBA00022737"/>
    </source>
</evidence>
<keyword evidence="9" id="KW-0234">DNA repair</keyword>
<dbReference type="PANTHER" id="PTHR13763">
    <property type="entry name" value="BREAST CANCER TYPE 1 SUSCEPTIBILITY PROTEIN BRCA1"/>
    <property type="match status" value="1"/>
</dbReference>
<dbReference type="SUPFAM" id="SSF52113">
    <property type="entry name" value="BRCT domain"/>
    <property type="match status" value="2"/>
</dbReference>
<evidence type="ECO:0000259" key="16">
    <source>
        <dbReference type="PROSITE" id="PS51805"/>
    </source>
</evidence>
<dbReference type="GO" id="GO:0008270">
    <property type="term" value="F:zinc ion binding"/>
    <property type="evidence" value="ECO:0007669"/>
    <property type="project" value="UniProtKB-KW"/>
</dbReference>
<feature type="domain" description="PHD-type" evidence="16">
    <location>
        <begin position="198"/>
        <end position="318"/>
    </location>
</feature>
<name>A0AAD8J7G0_9APIA</name>
<keyword evidence="5" id="KW-0677">Repeat</keyword>
<dbReference type="GO" id="GO:0000724">
    <property type="term" value="P:double-strand break repair via homologous recombination"/>
    <property type="evidence" value="ECO:0007669"/>
    <property type="project" value="TreeGrafter"/>
</dbReference>
<keyword evidence="10" id="KW-0539">Nucleus</keyword>
<comment type="subcellular location">
    <subcellularLocation>
        <location evidence="2">Chromosome</location>
    </subcellularLocation>
    <subcellularLocation>
        <location evidence="1">Nucleus</location>
    </subcellularLocation>
</comment>
<evidence type="ECO:0000256" key="3">
    <source>
        <dbReference type="ARBA" id="ARBA00022454"/>
    </source>
</evidence>
<evidence type="ECO:0000256" key="6">
    <source>
        <dbReference type="ARBA" id="ARBA00022763"/>
    </source>
</evidence>
<dbReference type="InterPro" id="IPR001357">
    <property type="entry name" value="BRCT_dom"/>
</dbReference>